<keyword evidence="3" id="KW-0433">Leucine-rich repeat</keyword>
<keyword evidence="10 14" id="KW-1133">Transmembrane helix</keyword>
<keyword evidence="16" id="KW-0675">Receptor</keyword>
<dbReference type="SUPFAM" id="SSF56112">
    <property type="entry name" value="Protein kinase-like (PK-like)"/>
    <property type="match status" value="2"/>
</dbReference>
<comment type="subcellular location">
    <subcellularLocation>
        <location evidence="1">Membrane</location>
    </subcellularLocation>
</comment>
<keyword evidence="11 14" id="KW-0472">Membrane</keyword>
<evidence type="ECO:0000256" key="7">
    <source>
        <dbReference type="ARBA" id="ARBA00022741"/>
    </source>
</evidence>
<dbReference type="PANTHER" id="PTHR27008:SF577">
    <property type="entry name" value="PROTEIN KINASE DOMAIN-CONTAINING PROTEIN"/>
    <property type="match status" value="1"/>
</dbReference>
<gene>
    <name evidence="16" type="ORF">D8674_038593</name>
</gene>
<comment type="similarity">
    <text evidence="13">Belongs to the protein kinase superfamily.</text>
</comment>
<evidence type="ECO:0000256" key="13">
    <source>
        <dbReference type="RuleBase" id="RU000304"/>
    </source>
</evidence>
<accession>A0A5N5GGW8</accession>
<dbReference type="GO" id="GO:0005524">
    <property type="term" value="F:ATP binding"/>
    <property type="evidence" value="ECO:0007669"/>
    <property type="project" value="UniProtKB-UniRule"/>
</dbReference>
<keyword evidence="2 13" id="KW-0723">Serine/threonine-protein kinase</keyword>
<proteinExistence type="inferred from homology"/>
<dbReference type="PROSITE" id="PS00107">
    <property type="entry name" value="PROTEIN_KINASE_ATP"/>
    <property type="match status" value="1"/>
</dbReference>
<evidence type="ECO:0000313" key="16">
    <source>
        <dbReference type="EMBL" id="KAB2614558.1"/>
    </source>
</evidence>
<evidence type="ECO:0000256" key="8">
    <source>
        <dbReference type="ARBA" id="ARBA00022777"/>
    </source>
</evidence>
<dbReference type="SMART" id="SM00220">
    <property type="entry name" value="S_TKc"/>
    <property type="match status" value="1"/>
</dbReference>
<dbReference type="Gene3D" id="3.30.200.20">
    <property type="entry name" value="Phosphorylase Kinase, domain 1"/>
    <property type="match status" value="1"/>
</dbReference>
<evidence type="ECO:0000256" key="6">
    <source>
        <dbReference type="ARBA" id="ARBA00022737"/>
    </source>
</evidence>
<dbReference type="OrthoDB" id="1165887at2759"/>
<dbReference type="FunFam" id="3.30.200.20:FF:000432">
    <property type="entry name" value="LRR receptor-like serine/threonine-protein kinase EFR"/>
    <property type="match status" value="1"/>
</dbReference>
<dbReference type="InterPro" id="IPR001245">
    <property type="entry name" value="Ser-Thr/Tyr_kinase_cat_dom"/>
</dbReference>
<feature type="binding site" evidence="12">
    <location>
        <position position="132"/>
    </location>
    <ligand>
        <name>ATP</name>
        <dbReference type="ChEBI" id="CHEBI:30616"/>
    </ligand>
</feature>
<dbReference type="GO" id="GO:0016020">
    <property type="term" value="C:membrane"/>
    <property type="evidence" value="ECO:0007669"/>
    <property type="project" value="UniProtKB-SubCell"/>
</dbReference>
<name>A0A5N5GGW8_9ROSA</name>
<dbReference type="Gene3D" id="1.10.510.10">
    <property type="entry name" value="Transferase(Phosphotransferase) domain 1"/>
    <property type="match status" value="2"/>
</dbReference>
<evidence type="ECO:0000256" key="11">
    <source>
        <dbReference type="ARBA" id="ARBA00023136"/>
    </source>
</evidence>
<evidence type="ECO:0000256" key="12">
    <source>
        <dbReference type="PROSITE-ProRule" id="PRU10141"/>
    </source>
</evidence>
<evidence type="ECO:0000256" key="14">
    <source>
        <dbReference type="SAM" id="Phobius"/>
    </source>
</evidence>
<protein>
    <submittedName>
        <fullName evidence="16">LRR receptor-like serine/threonine-protein kinase</fullName>
    </submittedName>
</protein>
<dbReference type="InterPro" id="IPR000719">
    <property type="entry name" value="Prot_kinase_dom"/>
</dbReference>
<keyword evidence="6" id="KW-0677">Repeat</keyword>
<evidence type="ECO:0000256" key="3">
    <source>
        <dbReference type="ARBA" id="ARBA00022614"/>
    </source>
</evidence>
<evidence type="ECO:0000256" key="10">
    <source>
        <dbReference type="ARBA" id="ARBA00022989"/>
    </source>
</evidence>
<comment type="caution">
    <text evidence="16">The sequence shown here is derived from an EMBL/GenBank/DDBJ whole genome shotgun (WGS) entry which is preliminary data.</text>
</comment>
<sequence>MLPIKGAFKNATATSVEGNNKLCGGIPEFHLPKCKLQHAKKKGLSLTMTLVLSLVCGIIGVIFALTFLYLYCSRRDKKGQVATDSDKFPQVSYQSLLKATNGFSSTNLVGMGSFGSVYIGILEQGETTVAVKVLNLVRRGAYKSFIAECEAFKNIRHRNLVKVLSVCSGCDYRGHDFKALIYEFMVNGSLEEWLYPIHTIGETNERPRSLTISQRLNIVIDVAMALDYLHHHCETPIVHCDLKPSNILLNEDMVAHVGDFGLVRFLPKATENSSGNQSSSLGIKGTIGYAPPAQYVMGHEVWIRGDVCSYGILLLQNMNASHHINEDITKIGVACSAELPRERLDTSDATQLSRIRKKHTEQHWHVNRAYKSFIYECEAFRNIRHRNLVKIVLACFGFDYRGHDFKTLIYEFMANGSLEEWLYPIHTIAELPRERLNIYDAVAHMCRIRNKLQANGICE</sequence>
<dbReference type="InterPro" id="IPR017441">
    <property type="entry name" value="Protein_kinase_ATP_BS"/>
</dbReference>
<dbReference type="EMBL" id="SMOL01000406">
    <property type="protein sequence ID" value="KAB2614558.1"/>
    <property type="molecule type" value="Genomic_DNA"/>
</dbReference>
<keyword evidence="9 12" id="KW-0067">ATP-binding</keyword>
<reference evidence="16 17" key="1">
    <citation type="submission" date="2019-09" db="EMBL/GenBank/DDBJ databases">
        <authorList>
            <person name="Ou C."/>
        </authorList>
    </citation>
    <scope>NUCLEOTIDE SEQUENCE [LARGE SCALE GENOMIC DNA]</scope>
    <source>
        <strain evidence="16">S2</strain>
        <tissue evidence="16">Leaf</tissue>
    </source>
</reference>
<feature type="transmembrane region" description="Helical" evidence="14">
    <location>
        <begin position="50"/>
        <end position="71"/>
    </location>
</feature>
<evidence type="ECO:0000259" key="15">
    <source>
        <dbReference type="PROSITE" id="PS50011"/>
    </source>
</evidence>
<dbReference type="AlphaFoldDB" id="A0A5N5GGW8"/>
<dbReference type="Pfam" id="PF07714">
    <property type="entry name" value="PK_Tyr_Ser-Thr"/>
    <property type="match status" value="1"/>
</dbReference>
<keyword evidence="4" id="KW-0808">Transferase</keyword>
<evidence type="ECO:0000256" key="2">
    <source>
        <dbReference type="ARBA" id="ARBA00022527"/>
    </source>
</evidence>
<dbReference type="PANTHER" id="PTHR27008">
    <property type="entry name" value="OS04G0122200 PROTEIN"/>
    <property type="match status" value="1"/>
</dbReference>
<evidence type="ECO:0000256" key="4">
    <source>
        <dbReference type="ARBA" id="ARBA00022679"/>
    </source>
</evidence>
<evidence type="ECO:0000313" key="17">
    <source>
        <dbReference type="Proteomes" id="UP000327157"/>
    </source>
</evidence>
<reference evidence="16 17" key="2">
    <citation type="submission" date="2019-11" db="EMBL/GenBank/DDBJ databases">
        <title>A de novo genome assembly of a pear dwarfing rootstock.</title>
        <authorList>
            <person name="Wang F."/>
            <person name="Wang J."/>
            <person name="Li S."/>
            <person name="Zhang Y."/>
            <person name="Fang M."/>
            <person name="Ma L."/>
            <person name="Zhao Y."/>
            <person name="Jiang S."/>
        </authorList>
    </citation>
    <scope>NUCLEOTIDE SEQUENCE [LARGE SCALE GENOMIC DNA]</scope>
    <source>
        <strain evidence="16">S2</strain>
        <tissue evidence="16">Leaf</tissue>
    </source>
</reference>
<evidence type="ECO:0000256" key="9">
    <source>
        <dbReference type="ARBA" id="ARBA00022840"/>
    </source>
</evidence>
<keyword evidence="8 16" id="KW-0418">Kinase</keyword>
<organism evidence="16 17">
    <name type="scientific">Pyrus ussuriensis x Pyrus communis</name>
    <dbReference type="NCBI Taxonomy" id="2448454"/>
    <lineage>
        <taxon>Eukaryota</taxon>
        <taxon>Viridiplantae</taxon>
        <taxon>Streptophyta</taxon>
        <taxon>Embryophyta</taxon>
        <taxon>Tracheophyta</taxon>
        <taxon>Spermatophyta</taxon>
        <taxon>Magnoliopsida</taxon>
        <taxon>eudicotyledons</taxon>
        <taxon>Gunneridae</taxon>
        <taxon>Pentapetalae</taxon>
        <taxon>rosids</taxon>
        <taxon>fabids</taxon>
        <taxon>Rosales</taxon>
        <taxon>Rosaceae</taxon>
        <taxon>Amygdaloideae</taxon>
        <taxon>Maleae</taxon>
        <taxon>Pyrus</taxon>
    </lineage>
</organism>
<dbReference type="Proteomes" id="UP000327157">
    <property type="component" value="Unassembled WGS sequence"/>
</dbReference>
<feature type="domain" description="Protein kinase" evidence="15">
    <location>
        <begin position="103"/>
        <end position="406"/>
    </location>
</feature>
<dbReference type="InterPro" id="IPR011009">
    <property type="entry name" value="Kinase-like_dom_sf"/>
</dbReference>
<dbReference type="PROSITE" id="PS50011">
    <property type="entry name" value="PROTEIN_KINASE_DOM"/>
    <property type="match status" value="1"/>
</dbReference>
<keyword evidence="7 12" id="KW-0547">Nucleotide-binding</keyword>
<keyword evidence="5 14" id="KW-0812">Transmembrane</keyword>
<evidence type="ECO:0000256" key="1">
    <source>
        <dbReference type="ARBA" id="ARBA00004370"/>
    </source>
</evidence>
<dbReference type="InterPro" id="IPR051809">
    <property type="entry name" value="Plant_receptor-like_S/T_kinase"/>
</dbReference>
<dbReference type="InterPro" id="IPR008271">
    <property type="entry name" value="Ser/Thr_kinase_AS"/>
</dbReference>
<dbReference type="GO" id="GO:0004674">
    <property type="term" value="F:protein serine/threonine kinase activity"/>
    <property type="evidence" value="ECO:0007669"/>
    <property type="project" value="UniProtKB-KW"/>
</dbReference>
<keyword evidence="17" id="KW-1185">Reference proteome</keyword>
<dbReference type="PROSITE" id="PS00108">
    <property type="entry name" value="PROTEIN_KINASE_ST"/>
    <property type="match status" value="1"/>
</dbReference>
<evidence type="ECO:0000256" key="5">
    <source>
        <dbReference type="ARBA" id="ARBA00022692"/>
    </source>
</evidence>